<name>A0A523TFN3_UNCAE</name>
<keyword evidence="2" id="KW-0560">Oxidoreductase</keyword>
<feature type="domain" description="Alcohol dehydrogenase iron-type/glycerol dehydrogenase GldA" evidence="11">
    <location>
        <begin position="43"/>
        <end position="187"/>
    </location>
</feature>
<evidence type="ECO:0000313" key="12">
    <source>
        <dbReference type="EMBL" id="TET29148.1"/>
    </source>
</evidence>
<evidence type="ECO:0000256" key="5">
    <source>
        <dbReference type="ARBA" id="ARBA00039147"/>
    </source>
</evidence>
<evidence type="ECO:0000256" key="6">
    <source>
        <dbReference type="ARBA" id="ARBA00040132"/>
    </source>
</evidence>
<organism evidence="12 13">
    <name type="scientific">Aerophobetes bacterium</name>
    <dbReference type="NCBI Taxonomy" id="2030807"/>
    <lineage>
        <taxon>Bacteria</taxon>
        <taxon>Candidatus Aerophobota</taxon>
    </lineage>
</organism>
<evidence type="ECO:0000256" key="9">
    <source>
        <dbReference type="PIRSR" id="PIRSR000112-2"/>
    </source>
</evidence>
<evidence type="ECO:0000256" key="4">
    <source>
        <dbReference type="ARBA" id="ARBA00037918"/>
    </source>
</evidence>
<feature type="binding site" evidence="10">
    <location>
        <begin position="129"/>
        <end position="133"/>
    </location>
    <ligand>
        <name>NAD(+)</name>
        <dbReference type="ChEBI" id="CHEBI:57540"/>
    </ligand>
</feature>
<dbReference type="PANTHER" id="PTHR43616:SF5">
    <property type="entry name" value="GLYCEROL DEHYDROGENASE 1"/>
    <property type="match status" value="1"/>
</dbReference>
<evidence type="ECO:0000313" key="13">
    <source>
        <dbReference type="Proteomes" id="UP000316517"/>
    </source>
</evidence>
<evidence type="ECO:0000256" key="3">
    <source>
        <dbReference type="ARBA" id="ARBA00023027"/>
    </source>
</evidence>
<dbReference type="GO" id="GO:0046872">
    <property type="term" value="F:metal ion binding"/>
    <property type="evidence" value="ECO:0007669"/>
    <property type="project" value="UniProtKB-KW"/>
</dbReference>
<protein>
    <recommendedName>
        <fullName evidence="6">Glycerol dehydrogenase</fullName>
        <ecNumber evidence="5">1.1.1.6</ecNumber>
    </recommendedName>
</protein>
<keyword evidence="8" id="KW-0862">Zinc</keyword>
<dbReference type="SUPFAM" id="SSF56796">
    <property type="entry name" value="Dehydroquinate synthase-like"/>
    <property type="match status" value="1"/>
</dbReference>
<evidence type="ECO:0000259" key="11">
    <source>
        <dbReference type="Pfam" id="PF00465"/>
    </source>
</evidence>
<keyword evidence="1 8" id="KW-0479">Metal-binding</keyword>
<reference evidence="12 13" key="1">
    <citation type="submission" date="2019-03" db="EMBL/GenBank/DDBJ databases">
        <title>Metabolic potential of uncultured bacteria and archaea associated with petroleum seepage in deep-sea sediments.</title>
        <authorList>
            <person name="Dong X."/>
            <person name="Hubert C."/>
        </authorList>
    </citation>
    <scope>NUCLEOTIDE SEQUENCE [LARGE SCALE GENOMIC DNA]</scope>
    <source>
        <strain evidence="12">E44_bin3</strain>
    </source>
</reference>
<evidence type="ECO:0000256" key="2">
    <source>
        <dbReference type="ARBA" id="ARBA00023002"/>
    </source>
</evidence>
<feature type="binding site" evidence="8">
    <location>
        <position position="206"/>
    </location>
    <ligand>
        <name>glycerol</name>
        <dbReference type="ChEBI" id="CHEBI:17754"/>
    </ligand>
</feature>
<evidence type="ECO:0000256" key="8">
    <source>
        <dbReference type="PIRSR" id="PIRSR000112-1"/>
    </source>
</evidence>
<dbReference type="GO" id="GO:0005829">
    <property type="term" value="C:cytosol"/>
    <property type="evidence" value="ECO:0007669"/>
    <property type="project" value="TreeGrafter"/>
</dbReference>
<dbReference type="NCBIfam" id="NF006941">
    <property type="entry name" value="PRK09423.1"/>
    <property type="match status" value="1"/>
</dbReference>
<dbReference type="InterPro" id="IPR001670">
    <property type="entry name" value="ADH_Fe/GldA"/>
</dbReference>
<feature type="binding site" evidence="9">
    <location>
        <position position="156"/>
    </location>
    <ligand>
        <name>glycerol</name>
        <dbReference type="ChEBI" id="CHEBI:17754"/>
    </ligand>
</feature>
<feature type="binding site" evidence="10">
    <location>
        <position position="160"/>
    </location>
    <ligand>
        <name>NAD(+)</name>
        <dbReference type="ChEBI" id="CHEBI:57540"/>
    </ligand>
</feature>
<dbReference type="GO" id="GO:0008888">
    <property type="term" value="F:glycerol dehydrogenase (NAD+) activity"/>
    <property type="evidence" value="ECO:0007669"/>
    <property type="project" value="UniProtKB-EC"/>
</dbReference>
<dbReference type="Gene3D" id="3.40.50.1970">
    <property type="match status" value="1"/>
</dbReference>
<evidence type="ECO:0000256" key="10">
    <source>
        <dbReference type="PIRSR" id="PIRSR000112-3"/>
    </source>
</evidence>
<feature type="binding site" evidence="8">
    <location>
        <position position="289"/>
    </location>
    <ligand>
        <name>glycerol</name>
        <dbReference type="ChEBI" id="CHEBI:17754"/>
    </ligand>
</feature>
<sequence>MLVITGYSVLCCPMGRLFTATKMCEDWPRSFKIAQMSLITGNPSKYIQGVGAVKEIGKYTSVLGNKALVTGGRTALSVSQEAIGESFRAHKVEYVVERFRGESTRTEIDRLVNIGRENKVNVVIGVGGGKALDAAKVVSFYLETPLALVPTIAATDAACSAQAPIYTDEHTFEKLIIRPKNPDLVLVSTDVIVKAPVRFLVAGMGDAICTKFEAEACRKSSIINFHGGSAGESALWLARWCSDTVLEYGVEAKKSAEQGVVDEVLEKVVEACVYASSVSFENCGLSLAHGYLVGFTGLKETQQYLHGEIVGFSTLAHIVLEEHPKEVVDKVFRFCYSVGLPVRLADIGLKDASRELLMKAIEDSRSKIEWLHNEPFPVTSEMLYEALITADRMGSELLSRQH</sequence>
<proteinExistence type="predicted"/>
<dbReference type="Pfam" id="PF00465">
    <property type="entry name" value="Fe-ADH"/>
    <property type="match status" value="1"/>
</dbReference>
<dbReference type="InterPro" id="IPR016205">
    <property type="entry name" value="Glycerol_DH"/>
</dbReference>
<dbReference type="Proteomes" id="UP000316517">
    <property type="component" value="Unassembled WGS sequence"/>
</dbReference>
<evidence type="ECO:0000256" key="1">
    <source>
        <dbReference type="ARBA" id="ARBA00022723"/>
    </source>
</evidence>
<comment type="pathway">
    <text evidence="4">Polyol metabolism; glycerol fermentation; glycerone phosphate from glycerol (oxidative route): step 1/2.</text>
</comment>
<dbReference type="CDD" id="cd08170">
    <property type="entry name" value="GlyDH"/>
    <property type="match status" value="1"/>
</dbReference>
<dbReference type="Gene3D" id="1.20.1090.10">
    <property type="entry name" value="Dehydroquinate synthase-like - alpha domain"/>
    <property type="match status" value="1"/>
</dbReference>
<dbReference type="AlphaFoldDB" id="A0A523TFN3"/>
<dbReference type="EC" id="1.1.1.6" evidence="5"/>
<evidence type="ECO:0000256" key="7">
    <source>
        <dbReference type="ARBA" id="ARBA00049006"/>
    </source>
</evidence>
<keyword evidence="3 10" id="KW-0520">NAD</keyword>
<comment type="caution">
    <text evidence="12">The sequence shown here is derived from an EMBL/GenBank/DDBJ whole genome shotgun (WGS) entry which is preliminary data.</text>
</comment>
<gene>
    <name evidence="12" type="ORF">E3J68_02230</name>
</gene>
<dbReference type="PANTHER" id="PTHR43616">
    <property type="entry name" value="GLYCEROL DEHYDROGENASE"/>
    <property type="match status" value="1"/>
</dbReference>
<dbReference type="PIRSF" id="PIRSF000112">
    <property type="entry name" value="Glycerol_dehydrogenase"/>
    <property type="match status" value="1"/>
</dbReference>
<comment type="catalytic activity">
    <reaction evidence="7">
        <text>glycerol + NAD(+) = dihydroxyacetone + NADH + H(+)</text>
        <dbReference type="Rhea" id="RHEA:13769"/>
        <dbReference type="ChEBI" id="CHEBI:15378"/>
        <dbReference type="ChEBI" id="CHEBI:16016"/>
        <dbReference type="ChEBI" id="CHEBI:17754"/>
        <dbReference type="ChEBI" id="CHEBI:57540"/>
        <dbReference type="ChEBI" id="CHEBI:57945"/>
        <dbReference type="EC" id="1.1.1.6"/>
    </reaction>
</comment>
<feature type="binding site" evidence="10">
    <location>
        <position position="166"/>
    </location>
    <ligand>
        <name>NAD(+)</name>
        <dbReference type="ChEBI" id="CHEBI:57540"/>
    </ligand>
</feature>
<accession>A0A523TFN3</accession>
<dbReference type="EMBL" id="SOJT01000095">
    <property type="protein sequence ID" value="TET29148.1"/>
    <property type="molecule type" value="Genomic_DNA"/>
</dbReference>
<comment type="cofactor">
    <cofactor evidence="8">
        <name>Zn(2+)</name>
        <dbReference type="ChEBI" id="CHEBI:29105"/>
    </cofactor>
    <text evidence="8">Binds 1 zinc ion per subunit.</text>
</comment>
<feature type="binding site" evidence="8">
    <location>
        <position position="306"/>
    </location>
    <ligand>
        <name>glycerol</name>
        <dbReference type="ChEBI" id="CHEBI:17754"/>
    </ligand>
</feature>